<proteinExistence type="predicted"/>
<feature type="chain" id="PRO_5034671944" description="F-box domain-containing protein" evidence="2">
    <location>
        <begin position="24"/>
        <end position="522"/>
    </location>
</feature>
<feature type="region of interest" description="Disordered" evidence="1">
    <location>
        <begin position="448"/>
        <end position="487"/>
    </location>
</feature>
<evidence type="ECO:0000313" key="4">
    <source>
        <dbReference type="EMBL" id="KAG6381780.1"/>
    </source>
</evidence>
<feature type="region of interest" description="Disordered" evidence="1">
    <location>
        <begin position="353"/>
        <end position="386"/>
    </location>
</feature>
<dbReference type="InterPro" id="IPR001810">
    <property type="entry name" value="F-box_dom"/>
</dbReference>
<feature type="signal peptide" evidence="2">
    <location>
        <begin position="1"/>
        <end position="23"/>
    </location>
</feature>
<evidence type="ECO:0000256" key="2">
    <source>
        <dbReference type="SAM" id="SignalP"/>
    </source>
</evidence>
<dbReference type="AlphaFoldDB" id="A0A8I2Z0Z1"/>
<gene>
    <name evidence="4" type="ORF">JVT61DRAFT_386</name>
</gene>
<feature type="compositionally biased region" description="Polar residues" evidence="1">
    <location>
        <begin position="374"/>
        <end position="383"/>
    </location>
</feature>
<comment type="caution">
    <text evidence="4">The sequence shown here is derived from an EMBL/GenBank/DDBJ whole genome shotgun (WGS) entry which is preliminary data.</text>
</comment>
<keyword evidence="2" id="KW-0732">Signal</keyword>
<accession>A0A8I2Z0Z1</accession>
<organism evidence="4 5">
    <name type="scientific">Boletus reticuloceps</name>
    <dbReference type="NCBI Taxonomy" id="495285"/>
    <lineage>
        <taxon>Eukaryota</taxon>
        <taxon>Fungi</taxon>
        <taxon>Dikarya</taxon>
        <taxon>Basidiomycota</taxon>
        <taxon>Agaricomycotina</taxon>
        <taxon>Agaricomycetes</taxon>
        <taxon>Agaricomycetidae</taxon>
        <taxon>Boletales</taxon>
        <taxon>Boletineae</taxon>
        <taxon>Boletaceae</taxon>
        <taxon>Boletoideae</taxon>
        <taxon>Boletus</taxon>
    </lineage>
</organism>
<reference evidence="4" key="1">
    <citation type="submission" date="2021-03" db="EMBL/GenBank/DDBJ databases">
        <title>Evolutionary innovations through gain and loss of genes in the ectomycorrhizal Boletales.</title>
        <authorList>
            <person name="Wu G."/>
            <person name="Miyauchi S."/>
            <person name="Morin E."/>
            <person name="Yang Z.-L."/>
            <person name="Xu J."/>
            <person name="Martin F.M."/>
        </authorList>
    </citation>
    <scope>NUCLEOTIDE SEQUENCE</scope>
    <source>
        <strain evidence="4">BR01</strain>
    </source>
</reference>
<dbReference type="SUPFAM" id="SSF81383">
    <property type="entry name" value="F-box domain"/>
    <property type="match status" value="1"/>
</dbReference>
<name>A0A8I2Z0Z1_9AGAM</name>
<evidence type="ECO:0000313" key="5">
    <source>
        <dbReference type="Proteomes" id="UP000683000"/>
    </source>
</evidence>
<dbReference type="OrthoDB" id="3193353at2759"/>
<dbReference type="Proteomes" id="UP000683000">
    <property type="component" value="Unassembled WGS sequence"/>
</dbReference>
<feature type="compositionally biased region" description="Gly residues" evidence="1">
    <location>
        <begin position="448"/>
        <end position="460"/>
    </location>
</feature>
<evidence type="ECO:0000259" key="3">
    <source>
        <dbReference type="PROSITE" id="PS50181"/>
    </source>
</evidence>
<protein>
    <recommendedName>
        <fullName evidence="3">F-box domain-containing protein</fullName>
    </recommendedName>
</protein>
<dbReference type="EMBL" id="JAGFBS010000001">
    <property type="protein sequence ID" value="KAG6381780.1"/>
    <property type="molecule type" value="Genomic_DNA"/>
</dbReference>
<sequence>MDSVPLDVLCDVLVLLPVHAVLALRRTCRSLYAVTHLRTLWVLLFRTHVLDHCLPYPDVGPLADLSAHDLESLTRRALALRRTWSSPHPVPRRNITFNAPTEPTARVIFLQFLPGRSNRWLISVCMTARPRSYLLQCWDVAPEQPTCVAELRHADGPYGGVVLNSDPTSSAVLTLQSAQYNRTLSIHFHADDPECAFVTQATIDGIRELHLLCGSTLVTRRMDDGALSLWDLTDLRQEKLQLLNPSLIQPDDRVQAIHIAHDYALVVRIQSIEIYSTLPRPSLLAPRGIPIAYPLTQFKFQWRTDTVVLCPQHAPASSLPPPILLLVRFGSIYPWPVNVLHHYCLLPNSTYPTGGRGRTPTPPSSPCAHAPLSPTHTPVTTEYNLPYDPRPYPTHTIGSPIRLFGQAATGLGRYGTALWLDNHTEAWLEPSERGQRLAGRVVRAGGPDGFDRGVGVGTGTGARTSTSEMTTGRGPAATSSDPGAPMLFGVRDDDAWTRIAMEEEAGRIALGHVDGAITLLEY</sequence>
<dbReference type="InterPro" id="IPR036047">
    <property type="entry name" value="F-box-like_dom_sf"/>
</dbReference>
<dbReference type="PROSITE" id="PS50181">
    <property type="entry name" value="FBOX"/>
    <property type="match status" value="1"/>
</dbReference>
<keyword evidence="5" id="KW-1185">Reference proteome</keyword>
<evidence type="ECO:0000256" key="1">
    <source>
        <dbReference type="SAM" id="MobiDB-lite"/>
    </source>
</evidence>
<feature type="domain" description="F-box" evidence="3">
    <location>
        <begin position="1"/>
        <end position="44"/>
    </location>
</feature>